<dbReference type="Gene3D" id="3.30.70.1440">
    <property type="entry name" value="Multidrug efflux transporter AcrB pore domain"/>
    <property type="match status" value="1"/>
</dbReference>
<feature type="transmembrane region" description="Helical" evidence="1">
    <location>
        <begin position="521"/>
        <end position="542"/>
    </location>
</feature>
<reference evidence="2 3" key="1">
    <citation type="submission" date="2019-03" db="EMBL/GenBank/DDBJ databases">
        <title>Genomic Encyclopedia of Type Strains, Phase IV (KMG-IV): sequencing the most valuable type-strain genomes for metagenomic binning, comparative biology and taxonomic classification.</title>
        <authorList>
            <person name="Goeker M."/>
        </authorList>
    </citation>
    <scope>NUCLEOTIDE SEQUENCE [LARGE SCALE GENOMIC DNA]</scope>
    <source>
        <strain evidence="2 3">DSM 2781</strain>
    </source>
</reference>
<feature type="transmembrane region" description="Helical" evidence="1">
    <location>
        <begin position="327"/>
        <end position="347"/>
    </location>
</feature>
<dbReference type="InterPro" id="IPR027463">
    <property type="entry name" value="AcrB_DN_DC_subdom"/>
</dbReference>
<feature type="transmembrane region" description="Helical" evidence="1">
    <location>
        <begin position="890"/>
        <end position="912"/>
    </location>
</feature>
<dbReference type="GO" id="GO:0042910">
    <property type="term" value="F:xenobiotic transmembrane transporter activity"/>
    <property type="evidence" value="ECO:0007669"/>
    <property type="project" value="TreeGrafter"/>
</dbReference>
<dbReference type="Proteomes" id="UP000295733">
    <property type="component" value="Unassembled WGS sequence"/>
</dbReference>
<dbReference type="SUPFAM" id="SSF82693">
    <property type="entry name" value="Multidrug efflux transporter AcrB pore domain, PN1, PN2, PC1 and PC2 subdomains"/>
    <property type="match status" value="2"/>
</dbReference>
<dbReference type="Gene3D" id="1.20.1640.10">
    <property type="entry name" value="Multidrug efflux transporter AcrB transmembrane domain"/>
    <property type="match status" value="2"/>
</dbReference>
<dbReference type="SUPFAM" id="SSF82866">
    <property type="entry name" value="Multidrug efflux transporter AcrB transmembrane domain"/>
    <property type="match status" value="2"/>
</dbReference>
<protein>
    <submittedName>
        <fullName evidence="2">Multidrug efflux pump subunit AcrB</fullName>
    </submittedName>
</protein>
<comment type="caution">
    <text evidence="2">The sequence shown here is derived from an EMBL/GenBank/DDBJ whole genome shotgun (WGS) entry which is preliminary data.</text>
</comment>
<dbReference type="AlphaFoldDB" id="A0A4R2P112"/>
<gene>
    <name evidence="2" type="ORF">EV656_101513</name>
</gene>
<dbReference type="Gene3D" id="3.30.70.1320">
    <property type="entry name" value="Multidrug efflux transporter AcrB pore domain like"/>
    <property type="match status" value="1"/>
</dbReference>
<dbReference type="GO" id="GO:0005886">
    <property type="term" value="C:plasma membrane"/>
    <property type="evidence" value="ECO:0007669"/>
    <property type="project" value="TreeGrafter"/>
</dbReference>
<evidence type="ECO:0000313" key="3">
    <source>
        <dbReference type="Proteomes" id="UP000295733"/>
    </source>
</evidence>
<dbReference type="EMBL" id="SLXL01000001">
    <property type="protein sequence ID" value="TCP27604.1"/>
    <property type="molecule type" value="Genomic_DNA"/>
</dbReference>
<sequence>MIRWFAGHPTAGNLLLILLLAAGAIAAPTLKRETFPDFRPVESEITVVYRGASAEEVEDAICRRLWDALDPVEGLEELTCTAADNRARAVATMAPGGDALRFVNDIRTEVTAIDDLPARADPPIVRELHRTDAVTSVAVAGDLPAVALDRYAEELRDRLAALPGVARVALSGFGERQFRITVPRAVLARHGLTAAGLAGIVGAQSVDLPIGSLESPGRDLRLRFVDERRTIAELAELTVLATPEGGMLRLGDIAEIVETYSPEEERARLDGQRAAFLEVHKSLEADALRVLDAVAAVVEAESAALPDSLRLEIVQDMTSIVRDRLQMLVRNGAMGLVLVLAMMSLFFRPRFAIWAAFGLPVAFLGAFVAMALMGLSLNMITLVALLMAIGIVMDDSIVIVDSIVSHATDGRSRLEAAVAGTLAVLPGVLSSFATTVAVFGPLSFLAGELGAVLEVLPLVLIAALAASLIEAFWVLPHHLSHGLKAAERPPSRLRRGFDRGFEAMRERGVGRAADFAIAWRYPVAGLVLALMIVSVGAVRGGLLQREAIPAIDGDVLQARILMPQGTPLMRTEAVADHVIAALMRTDAALAPDQPGGAALVRSVQTRFNLNATAGEGGPHVATVSADLLGAEIRATTLDEITARWQAEIGDVPGVTEIVLTEPGIGPQGIAIEIRLFHDDLDGLRTAGDTLLAEVAAYRGVYNATHDLRPGLPELRLRLKEGAAALGLTAADVAGQVRAAFLGTIIADVQQGDIAHEIELEQAPADRNARDDLTDFTVTLPDGSAVPLTMAADLTEARGWARITHVDGRRTLTVQADVDTRIANADAIVKALREGVLPGLVADLPGLGVEIGGQSANSAETVGSIIRGFVIGLVGVYLILSLQFRSYVEPVIVMLTIPLAFIGVIWGHVAMGYNLSMPSILGAASLAGIVVNNAILLLQVINARAAEGMDLARAAGQASRDRFRPILISVSTTVMGMAPLLLESSTQAQTLKPLVISVVFGLLGATLLVLIVLPALYAILADLTSKPGIAPAVKKGVPSTVMGDRIS</sequence>
<feature type="transmembrane region" description="Helical" evidence="1">
    <location>
        <begin position="962"/>
        <end position="981"/>
    </location>
</feature>
<keyword evidence="1" id="KW-1133">Transmembrane helix</keyword>
<dbReference type="PANTHER" id="PTHR32063">
    <property type="match status" value="1"/>
</dbReference>
<organism evidence="2 3">
    <name type="scientific">Rhodovulum adriaticum</name>
    <name type="common">Rhodopseudomonas adriatica</name>
    <dbReference type="NCBI Taxonomy" id="35804"/>
    <lineage>
        <taxon>Bacteria</taxon>
        <taxon>Pseudomonadati</taxon>
        <taxon>Pseudomonadota</taxon>
        <taxon>Alphaproteobacteria</taxon>
        <taxon>Rhodobacterales</taxon>
        <taxon>Paracoccaceae</taxon>
        <taxon>Rhodovulum</taxon>
    </lineage>
</organism>
<dbReference type="RefSeq" id="WP_132599114.1">
    <property type="nucleotide sequence ID" value="NZ_NRRP01000004.1"/>
</dbReference>
<keyword evidence="1" id="KW-0812">Transmembrane</keyword>
<evidence type="ECO:0000313" key="2">
    <source>
        <dbReference type="EMBL" id="TCP27604.1"/>
    </source>
</evidence>
<feature type="transmembrane region" description="Helical" evidence="1">
    <location>
        <begin position="416"/>
        <end position="439"/>
    </location>
</feature>
<feature type="transmembrane region" description="Helical" evidence="1">
    <location>
        <begin position="379"/>
        <end position="404"/>
    </location>
</feature>
<evidence type="ECO:0000256" key="1">
    <source>
        <dbReference type="SAM" id="Phobius"/>
    </source>
</evidence>
<feature type="transmembrane region" description="Helical" evidence="1">
    <location>
        <begin position="918"/>
        <end position="941"/>
    </location>
</feature>
<keyword evidence="1" id="KW-0472">Membrane</keyword>
<dbReference type="PANTHER" id="PTHR32063:SF33">
    <property type="entry name" value="RND SUPERFAMILY EFFLUX PUMP PERMEASE COMPONENT"/>
    <property type="match status" value="1"/>
</dbReference>
<dbReference type="OrthoDB" id="174266at2"/>
<feature type="transmembrane region" description="Helical" evidence="1">
    <location>
        <begin position="451"/>
        <end position="475"/>
    </location>
</feature>
<dbReference type="SUPFAM" id="SSF82714">
    <property type="entry name" value="Multidrug efflux transporter AcrB TolC docking domain, DN and DC subdomains"/>
    <property type="match status" value="2"/>
</dbReference>
<proteinExistence type="predicted"/>
<keyword evidence="3" id="KW-1185">Reference proteome</keyword>
<dbReference type="InterPro" id="IPR001036">
    <property type="entry name" value="Acrflvin-R"/>
</dbReference>
<dbReference type="PRINTS" id="PR00702">
    <property type="entry name" value="ACRIFLAVINRP"/>
</dbReference>
<dbReference type="Pfam" id="PF00873">
    <property type="entry name" value="ACR_tran"/>
    <property type="match status" value="1"/>
</dbReference>
<feature type="transmembrane region" description="Helical" evidence="1">
    <location>
        <begin position="864"/>
        <end position="883"/>
    </location>
</feature>
<name>A0A4R2P112_RHOAD</name>
<dbReference type="Gene3D" id="3.30.2090.10">
    <property type="entry name" value="Multidrug efflux transporter AcrB TolC docking domain, DN and DC subdomains"/>
    <property type="match status" value="2"/>
</dbReference>
<accession>A0A4R2P112</accession>
<feature type="transmembrane region" description="Helical" evidence="1">
    <location>
        <begin position="354"/>
        <end position="373"/>
    </location>
</feature>
<dbReference type="Gene3D" id="3.30.70.1430">
    <property type="entry name" value="Multidrug efflux transporter AcrB pore domain"/>
    <property type="match status" value="2"/>
</dbReference>
<feature type="transmembrane region" description="Helical" evidence="1">
    <location>
        <begin position="993"/>
        <end position="1019"/>
    </location>
</feature>